<reference evidence="1" key="1">
    <citation type="submission" date="2020-05" db="EMBL/GenBank/DDBJ databases">
        <title>Large-scale comparative analyses of tick genomes elucidate their genetic diversity and vector capacities.</title>
        <authorList>
            <person name="Jia N."/>
            <person name="Wang J."/>
            <person name="Shi W."/>
            <person name="Du L."/>
            <person name="Sun Y."/>
            <person name="Zhan W."/>
            <person name="Jiang J."/>
            <person name="Wang Q."/>
            <person name="Zhang B."/>
            <person name="Ji P."/>
            <person name="Sakyi L.B."/>
            <person name="Cui X."/>
            <person name="Yuan T."/>
            <person name="Jiang B."/>
            <person name="Yang W."/>
            <person name="Lam T.T.-Y."/>
            <person name="Chang Q."/>
            <person name="Ding S."/>
            <person name="Wang X."/>
            <person name="Zhu J."/>
            <person name="Ruan X."/>
            <person name="Zhao L."/>
            <person name="Wei J."/>
            <person name="Que T."/>
            <person name="Du C."/>
            <person name="Cheng J."/>
            <person name="Dai P."/>
            <person name="Han X."/>
            <person name="Huang E."/>
            <person name="Gao Y."/>
            <person name="Liu J."/>
            <person name="Shao H."/>
            <person name="Ye R."/>
            <person name="Li L."/>
            <person name="Wei W."/>
            <person name="Wang X."/>
            <person name="Wang C."/>
            <person name="Yang T."/>
            <person name="Huo Q."/>
            <person name="Li W."/>
            <person name="Guo W."/>
            <person name="Chen H."/>
            <person name="Zhou L."/>
            <person name="Ni X."/>
            <person name="Tian J."/>
            <person name="Zhou Y."/>
            <person name="Sheng Y."/>
            <person name="Liu T."/>
            <person name="Pan Y."/>
            <person name="Xia L."/>
            <person name="Li J."/>
            <person name="Zhao F."/>
            <person name="Cao W."/>
        </authorList>
    </citation>
    <scope>NUCLEOTIDE SEQUENCE</scope>
    <source>
        <strain evidence="1">Hyas-2018</strain>
    </source>
</reference>
<accession>A0ACB7RYT6</accession>
<dbReference type="Proteomes" id="UP000821845">
    <property type="component" value="Chromosome 6"/>
</dbReference>
<keyword evidence="2" id="KW-1185">Reference proteome</keyword>
<evidence type="ECO:0000313" key="1">
    <source>
        <dbReference type="EMBL" id="KAH6927670.1"/>
    </source>
</evidence>
<sequence length="298" mass="33816">MEPLSVEHTDSYLSYLGLSKSPEPTLEYLDQLIRAHLERVTFENLDVILNRHFSLDAEAVLVKVMERGRGGCCFELNSIFGRLLKALGYHVSLRGARLRLATPDDSDKRTRLSHMVLLVEPADGERYVVDVGNAFYGVHRALPLGGDATPFRVSNLGSTNALDVSVSTGDGGWKTFFVVEPYDLDWLDFDVFHWYTSTHPHSSMRWLLLVGRRPPCGDGCWLRLINGHLFRWSQASGVVDSRVMRDENEIIQILRTEFGLNLSAADDVAPLRVRLRELIDNWRAGQKLVLKKLVWPEK</sequence>
<gene>
    <name evidence="1" type="ORF">HPB50_006809</name>
</gene>
<name>A0ACB7RYT6_HYAAI</name>
<dbReference type="EMBL" id="CM023486">
    <property type="protein sequence ID" value="KAH6927670.1"/>
    <property type="molecule type" value="Genomic_DNA"/>
</dbReference>
<comment type="caution">
    <text evidence="1">The sequence shown here is derived from an EMBL/GenBank/DDBJ whole genome shotgun (WGS) entry which is preliminary data.</text>
</comment>
<evidence type="ECO:0000313" key="2">
    <source>
        <dbReference type="Proteomes" id="UP000821845"/>
    </source>
</evidence>
<organism evidence="1 2">
    <name type="scientific">Hyalomma asiaticum</name>
    <name type="common">Tick</name>
    <dbReference type="NCBI Taxonomy" id="266040"/>
    <lineage>
        <taxon>Eukaryota</taxon>
        <taxon>Metazoa</taxon>
        <taxon>Ecdysozoa</taxon>
        <taxon>Arthropoda</taxon>
        <taxon>Chelicerata</taxon>
        <taxon>Arachnida</taxon>
        <taxon>Acari</taxon>
        <taxon>Parasitiformes</taxon>
        <taxon>Ixodida</taxon>
        <taxon>Ixodoidea</taxon>
        <taxon>Ixodidae</taxon>
        <taxon>Hyalomminae</taxon>
        <taxon>Hyalomma</taxon>
    </lineage>
</organism>
<proteinExistence type="predicted"/>
<protein>
    <submittedName>
        <fullName evidence="1">Uncharacterized protein</fullName>
    </submittedName>
</protein>